<dbReference type="GO" id="GO:0016020">
    <property type="term" value="C:membrane"/>
    <property type="evidence" value="ECO:0007669"/>
    <property type="project" value="UniProtKB-SubCell"/>
</dbReference>
<evidence type="ECO:0000313" key="10">
    <source>
        <dbReference type="Proteomes" id="UP000290288"/>
    </source>
</evidence>
<dbReference type="InterPro" id="IPR049456">
    <property type="entry name" value="Anoctamin_N_fung"/>
</dbReference>
<evidence type="ECO:0000256" key="4">
    <source>
        <dbReference type="ARBA" id="ARBA00023136"/>
    </source>
</evidence>
<dbReference type="EMBL" id="SDEE01000133">
    <property type="protein sequence ID" value="RXW20786.1"/>
    <property type="molecule type" value="Genomic_DNA"/>
</dbReference>
<dbReference type="Proteomes" id="UP000290288">
    <property type="component" value="Unassembled WGS sequence"/>
</dbReference>
<gene>
    <name evidence="9" type="ORF">EST38_g5053</name>
</gene>
<evidence type="ECO:0000256" key="1">
    <source>
        <dbReference type="ARBA" id="ARBA00004141"/>
    </source>
</evidence>
<keyword evidence="2 6" id="KW-0812">Transmembrane</keyword>
<evidence type="ECO:0000259" key="8">
    <source>
        <dbReference type="Pfam" id="PF20877"/>
    </source>
</evidence>
<feature type="transmembrane region" description="Helical" evidence="6">
    <location>
        <begin position="175"/>
        <end position="198"/>
    </location>
</feature>
<evidence type="ECO:0000256" key="6">
    <source>
        <dbReference type="SAM" id="Phobius"/>
    </source>
</evidence>
<reference evidence="9 10" key="1">
    <citation type="submission" date="2019-01" db="EMBL/GenBank/DDBJ databases">
        <title>Draft genome sequence of Psathyrella aberdarensis IHI B618.</title>
        <authorList>
            <person name="Buettner E."/>
            <person name="Kellner H."/>
        </authorList>
    </citation>
    <scope>NUCLEOTIDE SEQUENCE [LARGE SCALE GENOMIC DNA]</scope>
    <source>
        <strain evidence="9 10">IHI B618</strain>
    </source>
</reference>
<dbReference type="Pfam" id="PF20877">
    <property type="entry name" value="Anoctamin_N"/>
    <property type="match status" value="1"/>
</dbReference>
<evidence type="ECO:0000256" key="2">
    <source>
        <dbReference type="ARBA" id="ARBA00022692"/>
    </source>
</evidence>
<feature type="region of interest" description="Disordered" evidence="5">
    <location>
        <begin position="459"/>
        <end position="486"/>
    </location>
</feature>
<dbReference type="OrthoDB" id="296386at2759"/>
<evidence type="ECO:0000256" key="3">
    <source>
        <dbReference type="ARBA" id="ARBA00022989"/>
    </source>
</evidence>
<dbReference type="PANTHER" id="PTHR12308:SF73">
    <property type="entry name" value="ANOCTAMIN"/>
    <property type="match status" value="1"/>
</dbReference>
<dbReference type="GO" id="GO:0005254">
    <property type="term" value="F:chloride channel activity"/>
    <property type="evidence" value="ECO:0007669"/>
    <property type="project" value="TreeGrafter"/>
</dbReference>
<keyword evidence="4 6" id="KW-0472">Membrane</keyword>
<dbReference type="InterPro" id="IPR007632">
    <property type="entry name" value="Anoctamin"/>
</dbReference>
<feature type="transmembrane region" description="Helical" evidence="6">
    <location>
        <begin position="529"/>
        <end position="552"/>
    </location>
</feature>
<feature type="domain" description="Anoctamin alpha-beta plait" evidence="8">
    <location>
        <begin position="5"/>
        <end position="135"/>
    </location>
</feature>
<keyword evidence="3 6" id="KW-1133">Transmembrane helix</keyword>
<feature type="transmembrane region" description="Helical" evidence="6">
    <location>
        <begin position="210"/>
        <end position="228"/>
    </location>
</feature>
<comment type="caution">
    <text evidence="9">The sequence shown here is derived from an EMBL/GenBank/DDBJ whole genome shotgun (WGS) entry which is preliminary data.</text>
</comment>
<feature type="compositionally biased region" description="Low complexity" evidence="5">
    <location>
        <begin position="471"/>
        <end position="480"/>
    </location>
</feature>
<comment type="subcellular location">
    <subcellularLocation>
        <location evidence="1">Membrane</location>
        <topology evidence="1">Multi-pass membrane protein</topology>
    </subcellularLocation>
</comment>
<dbReference type="Pfam" id="PF04547">
    <property type="entry name" value="Anoctamin"/>
    <property type="match status" value="1"/>
</dbReference>
<name>A0A4Q2DN90_9AGAR</name>
<evidence type="ECO:0000259" key="7">
    <source>
        <dbReference type="Pfam" id="PF04547"/>
    </source>
</evidence>
<organism evidence="9 10">
    <name type="scientific">Candolleomyces aberdarensis</name>
    <dbReference type="NCBI Taxonomy" id="2316362"/>
    <lineage>
        <taxon>Eukaryota</taxon>
        <taxon>Fungi</taxon>
        <taxon>Dikarya</taxon>
        <taxon>Basidiomycota</taxon>
        <taxon>Agaricomycotina</taxon>
        <taxon>Agaricomycetes</taxon>
        <taxon>Agaricomycetidae</taxon>
        <taxon>Agaricales</taxon>
        <taxon>Agaricineae</taxon>
        <taxon>Psathyrellaceae</taxon>
        <taxon>Candolleomyces</taxon>
    </lineage>
</organism>
<feature type="transmembrane region" description="Helical" evidence="6">
    <location>
        <begin position="265"/>
        <end position="289"/>
    </location>
</feature>
<dbReference type="InterPro" id="IPR049452">
    <property type="entry name" value="Anoctamin_TM"/>
</dbReference>
<evidence type="ECO:0000313" key="9">
    <source>
        <dbReference type="EMBL" id="RXW20786.1"/>
    </source>
</evidence>
<dbReference type="PANTHER" id="PTHR12308">
    <property type="entry name" value="ANOCTAMIN"/>
    <property type="match status" value="1"/>
</dbReference>
<proteinExistence type="predicted"/>
<evidence type="ECO:0000256" key="5">
    <source>
        <dbReference type="SAM" id="MobiDB-lite"/>
    </source>
</evidence>
<feature type="transmembrane region" description="Helical" evidence="6">
    <location>
        <begin position="309"/>
        <end position="331"/>
    </location>
</feature>
<evidence type="ECO:0008006" key="11">
    <source>
        <dbReference type="Google" id="ProtNLM"/>
    </source>
</evidence>
<dbReference type="STRING" id="2316362.A0A4Q2DN90"/>
<protein>
    <recommendedName>
        <fullName evidence="11">DUF590-domain-containing protein</fullName>
    </recommendedName>
</protein>
<dbReference type="AlphaFoldDB" id="A0A4Q2DN90"/>
<feature type="transmembrane region" description="Helical" evidence="6">
    <location>
        <begin position="352"/>
        <end position="373"/>
    </location>
</feature>
<sequence>MFAPDVDLVIAFRVGSASKTTTRREEGRKAEKQYTRLLETLQYAGLKAVGRRGEGLGQILVFITCPEEVLKNLVVRERRSDFLSGLPVTPVTPSTASTLALSPADRIRLVHAYISSTPTDGGLGISTDNPEWDLVESISPLQNRAFNEQWIKVWKPQNIASVDLNNVREQFGDAIAYYFAFLSSYTHWLVIPAALGFLAHFTAGGAYNPLYSVAVAVWSICFVEWWRVHERILGLRFGTRGAFKVERRRAQYVPNMPWYTREIRILATLPIIALFGFVLVSILTAIFVFEAFITHLYEGPGKSIVGFSPTILFVLLVPRFLALYQALAVALTRWENHKHQSTYAASLTLKTFALGALVAYSGLALSAFVYVPFGEGVMRFVQERWLKRVELKSLVGGDTSGGVGVWNMDAGIVRKKLNPGRLRDQMFAFTVTNQVVGTFMEIGLPFVLRAVESFRAKQNASANHHDKKSRSGSNSPNGSPDGLKKKVVFEDEKERGGLEERVFLERVRAEEKLPEYNLFTDYNEMVVQFGYVALWSTIWPLAGVMALINNIFELRSDAFKITVHHRRPVPVRTDTIGPWLDALTFLTWLSALTNSALVYLFSPSLTNTTDVVSQVAVKAAQFVGLGEIVGALLNATLVTQEGVATVVGEASEKAAEHLVNAAGGLLANEPLNPNTFNSSSAEDLASAGAANWGLDGSSSLTYGATKDLLVKAVLVALVASHAYFIVKGLVRHVVEKVYWAGSGEVAEWERQEKEKRENGLAEMGIHKIVNIRAEKDGKKPAAAEEDAVKMFWEHDEGVDEIQRVVKEA</sequence>
<dbReference type="GO" id="GO:0032541">
    <property type="term" value="C:cortical endoplasmic reticulum"/>
    <property type="evidence" value="ECO:0007669"/>
    <property type="project" value="TreeGrafter"/>
</dbReference>
<keyword evidence="10" id="KW-1185">Reference proteome</keyword>
<feature type="domain" description="Anoctamin transmembrane" evidence="7">
    <location>
        <begin position="167"/>
        <end position="737"/>
    </location>
</feature>
<accession>A0A4Q2DN90</accession>